<dbReference type="Gene3D" id="1.25.40.10">
    <property type="entry name" value="Tetratricopeptide repeat domain"/>
    <property type="match status" value="1"/>
</dbReference>
<organism evidence="1 2">
    <name type="scientific">Gonium pectorale</name>
    <name type="common">Green alga</name>
    <dbReference type="NCBI Taxonomy" id="33097"/>
    <lineage>
        <taxon>Eukaryota</taxon>
        <taxon>Viridiplantae</taxon>
        <taxon>Chlorophyta</taxon>
        <taxon>core chlorophytes</taxon>
        <taxon>Chlorophyceae</taxon>
        <taxon>CS clade</taxon>
        <taxon>Chlamydomonadales</taxon>
        <taxon>Volvocaceae</taxon>
        <taxon>Gonium</taxon>
    </lineage>
</organism>
<dbReference type="InterPro" id="IPR011990">
    <property type="entry name" value="TPR-like_helical_dom_sf"/>
</dbReference>
<dbReference type="SUPFAM" id="SSF48452">
    <property type="entry name" value="TPR-like"/>
    <property type="match status" value="1"/>
</dbReference>
<evidence type="ECO:0000313" key="2">
    <source>
        <dbReference type="Proteomes" id="UP000075714"/>
    </source>
</evidence>
<dbReference type="STRING" id="33097.A0A150GEK4"/>
<name>A0A150GEK4_GONPE</name>
<protein>
    <submittedName>
        <fullName evidence="1">Uncharacterized protein</fullName>
    </submittedName>
</protein>
<keyword evidence="2" id="KW-1185">Reference proteome</keyword>
<evidence type="ECO:0000313" key="1">
    <source>
        <dbReference type="EMBL" id="KXZ48005.1"/>
    </source>
</evidence>
<dbReference type="OrthoDB" id="543276at2759"/>
<gene>
    <name evidence="1" type="ORF">GPECTOR_31g369</name>
</gene>
<proteinExistence type="predicted"/>
<sequence>MRERAEMTYMSGDFPAGVEMFHSLATRMSGGADLAAEGGAAGGAVPLSAKALEVWFLLASYQGNQAGREEDAIAVCRNLIPYKRRDYIARMYDALAVPGGEYVETAKEELRRLRGLAGDGGGGGDAEVPERADLEALLAPYISDPDDPRADTVVQMAELVTWSTALAKKGRLEESVRLQWRIADICRNNKQMSDTDMQLPTGKVKSSEAYERGLLLDLSVPGVAKVAARMIAERDGGGGGGGAAPANTAHSTAVAADGDGGCAVGVDGGAAAAAAPYDDGRGYLELIQDMSKLWGAQEYDKAEAVCRQIVAVQTAGHGAVSKEAIDARKQLGSLLQSAGRLEDGLAEMRAALAVHEQILHGKDPTMAQTIQAVHGPGHSDVGMALVSLGGFLMADPETLAAGQETLARGMAIQQKFQDDQLARTKAF</sequence>
<dbReference type="AlphaFoldDB" id="A0A150GEK4"/>
<comment type="caution">
    <text evidence="1">The sequence shown here is derived from an EMBL/GenBank/DDBJ whole genome shotgun (WGS) entry which is preliminary data.</text>
</comment>
<accession>A0A150GEK4</accession>
<reference evidence="2" key="1">
    <citation type="journal article" date="2016" name="Nat. Commun.">
        <title>The Gonium pectorale genome demonstrates co-option of cell cycle regulation during the evolution of multicellularity.</title>
        <authorList>
            <person name="Hanschen E.R."/>
            <person name="Marriage T.N."/>
            <person name="Ferris P.J."/>
            <person name="Hamaji T."/>
            <person name="Toyoda A."/>
            <person name="Fujiyama A."/>
            <person name="Neme R."/>
            <person name="Noguchi H."/>
            <person name="Minakuchi Y."/>
            <person name="Suzuki M."/>
            <person name="Kawai-Toyooka H."/>
            <person name="Smith D.R."/>
            <person name="Sparks H."/>
            <person name="Anderson J."/>
            <person name="Bakaric R."/>
            <person name="Luria V."/>
            <person name="Karger A."/>
            <person name="Kirschner M.W."/>
            <person name="Durand P.M."/>
            <person name="Michod R.E."/>
            <person name="Nozaki H."/>
            <person name="Olson B.J."/>
        </authorList>
    </citation>
    <scope>NUCLEOTIDE SEQUENCE [LARGE SCALE GENOMIC DNA]</scope>
    <source>
        <strain evidence="2">NIES-2863</strain>
    </source>
</reference>
<dbReference type="Proteomes" id="UP000075714">
    <property type="component" value="Unassembled WGS sequence"/>
</dbReference>
<dbReference type="EMBL" id="LSYV01000032">
    <property type="protein sequence ID" value="KXZ48005.1"/>
    <property type="molecule type" value="Genomic_DNA"/>
</dbReference>